<gene>
    <name evidence="2" type="ORF">C2L80_08675</name>
</gene>
<protein>
    <submittedName>
        <fullName evidence="2">Uncharacterized protein</fullName>
    </submittedName>
</protein>
<feature type="region of interest" description="Disordered" evidence="1">
    <location>
        <begin position="115"/>
        <end position="151"/>
    </location>
</feature>
<comment type="caution">
    <text evidence="2">The sequence shown here is derived from an EMBL/GenBank/DDBJ whole genome shotgun (WGS) entry which is preliminary data.</text>
</comment>
<name>A0A2K2U418_9ACTN</name>
<dbReference type="EMBL" id="PPEL01000051">
    <property type="protein sequence ID" value="PNV65041.1"/>
    <property type="molecule type" value="Genomic_DNA"/>
</dbReference>
<dbReference type="AlphaFoldDB" id="A0A2K2U418"/>
<feature type="compositionally biased region" description="Basic and acidic residues" evidence="1">
    <location>
        <begin position="239"/>
        <end position="248"/>
    </location>
</feature>
<keyword evidence="3" id="KW-1185">Reference proteome</keyword>
<sequence>MCGSSPCAARRSARRRRRVEEGGASRFGEKAFHGSGFRQKEVPDRKGTFGGKGTFGTSGTFNPRPLQMLQRLPKPDGIAAAHARRGTIKRMQLLCPRIKGTDTGSLPVLARTHPHAVRTPDRAGTARTNATRAARAPERRDSEKRTSAELILARSAPTGYASAERTSMGLALAEPASARSAPAERASAGRISAEHALAKRTSAELAFAERTLARNAPTGCAPTERTSSKRPKSAADAAAPRRDVAERR</sequence>
<feature type="compositionally biased region" description="Low complexity" evidence="1">
    <location>
        <begin position="122"/>
        <end position="134"/>
    </location>
</feature>
<feature type="compositionally biased region" description="Basic and acidic residues" evidence="1">
    <location>
        <begin position="135"/>
        <end position="147"/>
    </location>
</feature>
<organism evidence="2 3">
    <name type="scientific">Rubneribacter badeniensis</name>
    <dbReference type="NCBI Taxonomy" id="2070688"/>
    <lineage>
        <taxon>Bacteria</taxon>
        <taxon>Bacillati</taxon>
        <taxon>Actinomycetota</taxon>
        <taxon>Coriobacteriia</taxon>
        <taxon>Eggerthellales</taxon>
        <taxon>Eggerthellaceae</taxon>
        <taxon>Rubneribacter</taxon>
    </lineage>
</organism>
<feature type="region of interest" description="Disordered" evidence="1">
    <location>
        <begin position="210"/>
        <end position="248"/>
    </location>
</feature>
<feature type="region of interest" description="Disordered" evidence="1">
    <location>
        <begin position="1"/>
        <end position="65"/>
    </location>
</feature>
<accession>A0A2K2U418</accession>
<feature type="compositionally biased region" description="Basic and acidic residues" evidence="1">
    <location>
        <begin position="18"/>
        <end position="47"/>
    </location>
</feature>
<evidence type="ECO:0000313" key="2">
    <source>
        <dbReference type="EMBL" id="PNV65041.1"/>
    </source>
</evidence>
<evidence type="ECO:0000313" key="3">
    <source>
        <dbReference type="Proteomes" id="UP000236488"/>
    </source>
</evidence>
<reference evidence="2 3" key="1">
    <citation type="journal article" date="2018" name="Int. J. Syst. Evol. Microbiol.">
        <title>Rubneribacter badeniensis gen. nov., sp. nov. and Enteroscipio rubneri gen. nov., sp. nov., new members of the Eggerthellaceae isolated from human faeces.</title>
        <authorList>
            <person name="Danylec N."/>
            <person name="Gobl A."/>
            <person name="Stoll D.A."/>
            <person name="Hetzer B."/>
            <person name="Kulling S.E."/>
            <person name="Huch M."/>
        </authorList>
    </citation>
    <scope>NUCLEOTIDE SEQUENCE [LARGE SCALE GENOMIC DNA]</scope>
    <source>
        <strain evidence="2 3">ResAG-85</strain>
    </source>
</reference>
<dbReference type="Proteomes" id="UP000236488">
    <property type="component" value="Unassembled WGS sequence"/>
</dbReference>
<proteinExistence type="predicted"/>
<evidence type="ECO:0000256" key="1">
    <source>
        <dbReference type="SAM" id="MobiDB-lite"/>
    </source>
</evidence>